<evidence type="ECO:0000256" key="7">
    <source>
        <dbReference type="ARBA" id="ARBA00022840"/>
    </source>
</evidence>
<keyword evidence="7" id="KW-0067">ATP-binding</keyword>
<dbReference type="GO" id="GO:0016301">
    <property type="term" value="F:kinase activity"/>
    <property type="evidence" value="ECO:0007669"/>
    <property type="project" value="UniProtKB-KW"/>
</dbReference>
<evidence type="ECO:0000256" key="8">
    <source>
        <dbReference type="ARBA" id="ARBA00022842"/>
    </source>
</evidence>
<keyword evidence="3" id="KW-0808">Transferase</keyword>
<evidence type="ECO:0000256" key="4">
    <source>
        <dbReference type="ARBA" id="ARBA00022723"/>
    </source>
</evidence>
<keyword evidence="5" id="KW-0547">Nucleotide-binding</keyword>
<dbReference type="SUPFAM" id="SSF56059">
    <property type="entry name" value="Glutathione synthetase ATP-binding domain-like"/>
    <property type="match status" value="1"/>
</dbReference>
<evidence type="ECO:0008006" key="14">
    <source>
        <dbReference type="Google" id="ProtNLM"/>
    </source>
</evidence>
<evidence type="ECO:0000259" key="10">
    <source>
        <dbReference type="Pfam" id="PF05770"/>
    </source>
</evidence>
<gene>
    <name evidence="12" type="ORF">ACJMK2_036743</name>
</gene>
<dbReference type="InterPro" id="IPR041429">
    <property type="entry name" value="ITPK1_N"/>
</dbReference>
<dbReference type="PANTHER" id="PTHR14217">
    <property type="entry name" value="INOSITOL-TETRAKISPHOSPHATE 1-KINASE"/>
    <property type="match status" value="1"/>
</dbReference>
<keyword evidence="8" id="KW-0460">Magnesium</keyword>
<keyword evidence="4" id="KW-0479">Metal-binding</keyword>
<evidence type="ECO:0000313" key="12">
    <source>
        <dbReference type="EMBL" id="KAL3873649.1"/>
    </source>
</evidence>
<feature type="domain" description="Inositol 1,3,4-trisphosphate 5/6-kinase ATP-grasp" evidence="10">
    <location>
        <begin position="117"/>
        <end position="311"/>
    </location>
</feature>
<comment type="cofactor">
    <cofactor evidence="1">
        <name>Mg(2+)</name>
        <dbReference type="ChEBI" id="CHEBI:18420"/>
    </cofactor>
</comment>
<dbReference type="AlphaFoldDB" id="A0ABD3WI54"/>
<evidence type="ECO:0000313" key="13">
    <source>
        <dbReference type="Proteomes" id="UP001634394"/>
    </source>
</evidence>
<evidence type="ECO:0000256" key="2">
    <source>
        <dbReference type="ARBA" id="ARBA00009601"/>
    </source>
</evidence>
<sequence length="422" mass="48957">MKRVGYWMSEKKSKKINFEEQLDLFRNAGIELLKLDLDIPLEDQGPFDLILHKFTDILVKAQQGRNEEQKYMENIQSYIDHHPECIIVDPLEMIRKLLDRYEQYQLALQCDLVDTDSFVFTPTFVELTSVDKEENKRKLEESQIQFPIICKPVVAHGTKTCHQMAIIFNEEGLKDISPPCVAQTFVNHNATLYKIFKIGSKQYIRQRPSLKNMYAGDHTTIFFDTQDVSKPDSSHHLNEMDCFEIESSIPQPDLLKFYELSEALRRALKLDLFGVDVIIECDTNRIAVIDINVFPSYDEVDNFFEDVLEHLQFLLNQQEERKAREDGTKVPLKDAGRKPSGDLNSENAHRKRMKLDDSSSDEEKVCFCEKHTGGLGKELTLTDSINNEWHPAVILTSEQRNKINFIKKNHTYPSINSYSSHM</sequence>
<proteinExistence type="inferred from homology"/>
<comment type="caution">
    <text evidence="12">The sequence shown here is derived from an EMBL/GenBank/DDBJ whole genome shotgun (WGS) entry which is preliminary data.</text>
</comment>
<dbReference type="GO" id="GO:0005524">
    <property type="term" value="F:ATP binding"/>
    <property type="evidence" value="ECO:0007669"/>
    <property type="project" value="UniProtKB-KW"/>
</dbReference>
<keyword evidence="6" id="KW-0418">Kinase</keyword>
<dbReference type="PANTHER" id="PTHR14217:SF1">
    <property type="entry name" value="INOSITOL-TETRAKISPHOSPHATE 1-KINASE"/>
    <property type="match status" value="1"/>
</dbReference>
<dbReference type="EMBL" id="JBJQND010000006">
    <property type="protein sequence ID" value="KAL3873649.1"/>
    <property type="molecule type" value="Genomic_DNA"/>
</dbReference>
<evidence type="ECO:0000256" key="5">
    <source>
        <dbReference type="ARBA" id="ARBA00022741"/>
    </source>
</evidence>
<evidence type="ECO:0000259" key="11">
    <source>
        <dbReference type="Pfam" id="PF17927"/>
    </source>
</evidence>
<evidence type="ECO:0000256" key="9">
    <source>
        <dbReference type="SAM" id="MobiDB-lite"/>
    </source>
</evidence>
<name>A0ABD3WI54_SINWO</name>
<evidence type="ECO:0000256" key="1">
    <source>
        <dbReference type="ARBA" id="ARBA00001946"/>
    </source>
</evidence>
<accession>A0ABD3WI54</accession>
<protein>
    <recommendedName>
        <fullName evidence="14">Inositol-tetrakisphosphate 1-kinase</fullName>
    </recommendedName>
</protein>
<keyword evidence="13" id="KW-1185">Reference proteome</keyword>
<feature type="compositionally biased region" description="Basic and acidic residues" evidence="9">
    <location>
        <begin position="320"/>
        <end position="340"/>
    </location>
</feature>
<dbReference type="InterPro" id="IPR040464">
    <property type="entry name" value="InsP(3)kin_ATP-grasp"/>
</dbReference>
<organism evidence="12 13">
    <name type="scientific">Sinanodonta woodiana</name>
    <name type="common">Chinese pond mussel</name>
    <name type="synonym">Anodonta woodiana</name>
    <dbReference type="NCBI Taxonomy" id="1069815"/>
    <lineage>
        <taxon>Eukaryota</taxon>
        <taxon>Metazoa</taxon>
        <taxon>Spiralia</taxon>
        <taxon>Lophotrochozoa</taxon>
        <taxon>Mollusca</taxon>
        <taxon>Bivalvia</taxon>
        <taxon>Autobranchia</taxon>
        <taxon>Heteroconchia</taxon>
        <taxon>Palaeoheterodonta</taxon>
        <taxon>Unionida</taxon>
        <taxon>Unionoidea</taxon>
        <taxon>Unionidae</taxon>
        <taxon>Unioninae</taxon>
        <taxon>Sinanodonta</taxon>
    </lineage>
</organism>
<dbReference type="Pfam" id="PF05770">
    <property type="entry name" value="Ins134_P3_kin"/>
    <property type="match status" value="1"/>
</dbReference>
<dbReference type="Gene3D" id="3.40.50.11370">
    <property type="match status" value="1"/>
</dbReference>
<reference evidence="12 13" key="1">
    <citation type="submission" date="2024-11" db="EMBL/GenBank/DDBJ databases">
        <title>Chromosome-level genome assembly of the freshwater bivalve Anodonta woodiana.</title>
        <authorList>
            <person name="Chen X."/>
        </authorList>
    </citation>
    <scope>NUCLEOTIDE SEQUENCE [LARGE SCALE GENOMIC DNA]</scope>
    <source>
        <strain evidence="12">MN2024</strain>
        <tissue evidence="12">Gills</tissue>
    </source>
</reference>
<comment type="similarity">
    <text evidence="2">Belongs to the ITPK1 family.</text>
</comment>
<dbReference type="Proteomes" id="UP001634394">
    <property type="component" value="Unassembled WGS sequence"/>
</dbReference>
<feature type="region of interest" description="Disordered" evidence="9">
    <location>
        <begin position="320"/>
        <end position="357"/>
    </location>
</feature>
<dbReference type="Pfam" id="PF17927">
    <property type="entry name" value="Ins134_P3_kin_N"/>
    <property type="match status" value="1"/>
</dbReference>
<evidence type="ECO:0000256" key="6">
    <source>
        <dbReference type="ARBA" id="ARBA00022777"/>
    </source>
</evidence>
<dbReference type="Gene3D" id="3.30.1490.220">
    <property type="match status" value="1"/>
</dbReference>
<feature type="domain" description="Inositol-tetrakisphosphate 1-kinase N-terminal" evidence="11">
    <location>
        <begin position="3"/>
        <end position="94"/>
    </location>
</feature>
<dbReference type="InterPro" id="IPR008656">
    <property type="entry name" value="Inositol_tetrakis-P_1-kinase"/>
</dbReference>
<dbReference type="FunFam" id="3.30.470.20:FF:000047">
    <property type="entry name" value="Inositol-tetrakisphosphate 1-kinase 4"/>
    <property type="match status" value="1"/>
</dbReference>
<dbReference type="GO" id="GO:0046872">
    <property type="term" value="F:metal ion binding"/>
    <property type="evidence" value="ECO:0007669"/>
    <property type="project" value="UniProtKB-KW"/>
</dbReference>
<evidence type="ECO:0000256" key="3">
    <source>
        <dbReference type="ARBA" id="ARBA00022679"/>
    </source>
</evidence>